<evidence type="ECO:0000313" key="1">
    <source>
        <dbReference type="EMBL" id="TWR82614.1"/>
    </source>
</evidence>
<dbReference type="Proteomes" id="UP000317901">
    <property type="component" value="Unassembled WGS sequence"/>
</dbReference>
<dbReference type="Pfam" id="PF19929">
    <property type="entry name" value="DUF6392"/>
    <property type="match status" value="1"/>
</dbReference>
<comment type="caution">
    <text evidence="1">The sequence shown here is derived from an EMBL/GenBank/DDBJ whole genome shotgun (WGS) entry which is preliminary data.</text>
</comment>
<protein>
    <submittedName>
        <fullName evidence="1">Immunity protein</fullName>
    </submittedName>
</protein>
<dbReference type="AlphaFoldDB" id="A0A5C5PSC8"/>
<name>A0A5C5PSC8_9PSED</name>
<reference evidence="1 2" key="1">
    <citation type="submission" date="2019-06" db="EMBL/GenBank/DDBJ databases">
        <title>Pseudomonas bimorpha sp. nov. isolated from bovine raw milk and skim milk concentrate.</title>
        <authorList>
            <person name="Hofmann K."/>
            <person name="Huptas C."/>
            <person name="Doll E."/>
            <person name="Scherer S."/>
            <person name="Wenning M."/>
        </authorList>
    </citation>
    <scope>NUCLEOTIDE SEQUENCE [LARGE SCALE GENOMIC DNA]</scope>
    <source>
        <strain evidence="1 2">DSM 108990</strain>
    </source>
</reference>
<dbReference type="OrthoDB" id="7029641at2"/>
<dbReference type="EMBL" id="VFIP01000066">
    <property type="protein sequence ID" value="TWR82614.1"/>
    <property type="molecule type" value="Genomic_DNA"/>
</dbReference>
<proteinExistence type="predicted"/>
<dbReference type="RefSeq" id="WP_146427479.1">
    <property type="nucleotide sequence ID" value="NZ_CP142033.1"/>
</dbReference>
<accession>A0A5C5PSC8</accession>
<gene>
    <name evidence="1" type="ORF">FJD37_21900</name>
</gene>
<evidence type="ECO:0000313" key="2">
    <source>
        <dbReference type="Proteomes" id="UP000317901"/>
    </source>
</evidence>
<organism evidence="1 2">
    <name type="scientific">Pseudomonas saxonica</name>
    <dbReference type="NCBI Taxonomy" id="2600598"/>
    <lineage>
        <taxon>Bacteria</taxon>
        <taxon>Pseudomonadati</taxon>
        <taxon>Pseudomonadota</taxon>
        <taxon>Gammaproteobacteria</taxon>
        <taxon>Pseudomonadales</taxon>
        <taxon>Pseudomonadaceae</taxon>
        <taxon>Pseudomonas</taxon>
    </lineage>
</organism>
<sequence>MDAETINSLIKVLGHTYEKLLAEGLALGSSPTPLFPEGQNEDLIQKPAPGVELWFCAENRKLERTVITLSPIFNDDPVYEGELPKPFTRKMDQDGVRALMGEPYQSKGPVKLPPPIGITGGWDAYRIDHTNAEVVVQYLKDKSACGLAFCLIDKGSD</sequence>
<dbReference type="InterPro" id="IPR045657">
    <property type="entry name" value="DUF6392"/>
</dbReference>